<evidence type="ECO:0000256" key="7">
    <source>
        <dbReference type="ARBA" id="ARBA00023134"/>
    </source>
</evidence>
<dbReference type="InterPro" id="IPR001114">
    <property type="entry name" value="Adenylosuccinate_synthetase"/>
</dbReference>
<feature type="binding site" evidence="8">
    <location>
        <begin position="27"/>
        <end position="30"/>
    </location>
    <ligand>
        <name>IMP</name>
        <dbReference type="ChEBI" id="CHEBI:58053"/>
    </ligand>
</feature>
<comment type="similarity">
    <text evidence="8 10">Belongs to the adenylosuccinate synthetase family.</text>
</comment>
<comment type="cofactor">
    <cofactor evidence="8">
        <name>Mg(2+)</name>
        <dbReference type="ChEBI" id="CHEBI:18420"/>
    </cofactor>
    <text evidence="8">Binds 1 Mg(2+) ion per subunit.</text>
</comment>
<dbReference type="GO" id="GO:0000287">
    <property type="term" value="F:magnesium ion binding"/>
    <property type="evidence" value="ECO:0007669"/>
    <property type="project" value="UniProtKB-UniRule"/>
</dbReference>
<comment type="subunit">
    <text evidence="1 8">Homodimer.</text>
</comment>
<dbReference type="EC" id="6.3.4.4" evidence="8 10"/>
<evidence type="ECO:0000256" key="3">
    <source>
        <dbReference type="ARBA" id="ARBA00022723"/>
    </source>
</evidence>
<evidence type="ECO:0000256" key="9">
    <source>
        <dbReference type="PROSITE-ProRule" id="PRU10134"/>
    </source>
</evidence>
<evidence type="ECO:0000256" key="5">
    <source>
        <dbReference type="ARBA" id="ARBA00022755"/>
    </source>
</evidence>
<feature type="active site" description="Proton acceptor" evidence="8">
    <location>
        <position position="27"/>
    </location>
</feature>
<dbReference type="Pfam" id="PF00709">
    <property type="entry name" value="Adenylsucc_synt"/>
    <property type="match status" value="1"/>
</dbReference>
<feature type="binding site" evidence="8">
    <location>
        <begin position="422"/>
        <end position="424"/>
    </location>
    <ligand>
        <name>GTP</name>
        <dbReference type="ChEBI" id="CHEBI:37565"/>
    </ligand>
</feature>
<comment type="pathway">
    <text evidence="8 10">Purine metabolism; AMP biosynthesis via de novo pathway; AMP from IMP: step 1/2.</text>
</comment>
<feature type="active site" description="Proton donor" evidence="8">
    <location>
        <position position="55"/>
    </location>
</feature>
<gene>
    <name evidence="11" type="ORF">BSTOLATCC_MIC38652</name>
</gene>
<dbReference type="Gene3D" id="3.40.440.10">
    <property type="entry name" value="Adenylosuccinate Synthetase, subunit A, domain 1"/>
    <property type="match status" value="1"/>
</dbReference>
<keyword evidence="3 8" id="KW-0479">Metal-binding</keyword>
<dbReference type="Gene3D" id="3.90.170.10">
    <property type="entry name" value="Adenylosuccinate Synthetase, subunit A, domain 3"/>
    <property type="match status" value="1"/>
</dbReference>
<keyword evidence="7 8" id="KW-0342">GTP-binding</keyword>
<feature type="binding site" evidence="8">
    <location>
        <position position="314"/>
    </location>
    <ligand>
        <name>GTP</name>
        <dbReference type="ChEBI" id="CHEBI:37565"/>
    </ligand>
</feature>
<evidence type="ECO:0000256" key="6">
    <source>
        <dbReference type="ARBA" id="ARBA00022842"/>
    </source>
</evidence>
<dbReference type="SUPFAM" id="SSF52540">
    <property type="entry name" value="P-loop containing nucleoside triphosphate hydrolases"/>
    <property type="match status" value="1"/>
</dbReference>
<dbReference type="InterPro" id="IPR027417">
    <property type="entry name" value="P-loop_NTPase"/>
</dbReference>
<keyword evidence="2 8" id="KW-0436">Ligase</keyword>
<feature type="binding site" evidence="8">
    <location>
        <position position="233"/>
    </location>
    <ligand>
        <name>IMP</name>
        <dbReference type="ChEBI" id="CHEBI:58053"/>
    </ligand>
</feature>
<keyword evidence="5 8" id="KW-0658">Purine biosynthesis</keyword>
<feature type="binding site" evidence="8">
    <location>
        <position position="248"/>
    </location>
    <ligand>
        <name>IMP</name>
        <dbReference type="ChEBI" id="CHEBI:58053"/>
    </ligand>
</feature>
<sequence>MLRRAFSFCKTGRHSKVCTVVGSQWGDEGKGKLVDILARDYDMVGRFNGGANAGHTVHANGVKFGFHLLPCGVLYSRTHNILGNGVVMHFPTMLEEIKQVEAAGITCRDRIFVSDRAHIVTQAHIEADGAQERSRGSEGIGTTKRGIGPTYTTKMMRIGLRVGDLLHWDSFVHKYNRVVDFFEHAYSLKIDRAKELDEFQSLSREIRPMIVDTVYLVNKGLDDGKRLICEGANALMLDVDYGSWPYVTSSSTGVAGISSGLGIAPSKIESTIGVVKAYTTRVGAGPFPTEIIGGVGDHLQTKGQEIGVTTGRKRRCGWLDLMVVKYTHMINNYTSINITKLDILDELDEVRIGVGYMLDGSPIYTMPSNLEDLSRVQVQYETLKGWKCDTTKIENWNSLPTNAKKYLDKITEVTGVPISWVGVGPKRENMLLNPSFS</sequence>
<dbReference type="CDD" id="cd03108">
    <property type="entry name" value="AdSS"/>
    <property type="match status" value="1"/>
</dbReference>
<dbReference type="GO" id="GO:0005525">
    <property type="term" value="F:GTP binding"/>
    <property type="evidence" value="ECO:0007669"/>
    <property type="project" value="UniProtKB-UniRule"/>
</dbReference>
<evidence type="ECO:0000256" key="10">
    <source>
        <dbReference type="RuleBase" id="RU000520"/>
    </source>
</evidence>
<feature type="binding site" evidence="8">
    <location>
        <position position="312"/>
    </location>
    <ligand>
        <name>IMP</name>
        <dbReference type="ChEBI" id="CHEBI:58053"/>
    </ligand>
</feature>
<protein>
    <recommendedName>
        <fullName evidence="8 10">Adenylosuccinate synthetase</fullName>
        <shortName evidence="8">AMPSase</shortName>
        <shortName evidence="8">AdSS</shortName>
        <ecNumber evidence="8 10">6.3.4.4</ecNumber>
    </recommendedName>
    <alternativeName>
        <fullName evidence="8">IMP--aspartate ligase</fullName>
    </alternativeName>
</protein>
<reference evidence="11" key="1">
    <citation type="submission" date="2021-09" db="EMBL/GenBank/DDBJ databases">
        <authorList>
            <consortium name="AG Swart"/>
            <person name="Singh M."/>
            <person name="Singh A."/>
            <person name="Seah K."/>
            <person name="Emmerich C."/>
        </authorList>
    </citation>
    <scope>NUCLEOTIDE SEQUENCE</scope>
    <source>
        <strain evidence="11">ATCC30299</strain>
    </source>
</reference>
<feature type="active site" evidence="9">
    <location>
        <position position="154"/>
    </location>
</feature>
<feature type="binding site" evidence="8">
    <location>
        <begin position="52"/>
        <end position="55"/>
    </location>
    <ligand>
        <name>IMP</name>
        <dbReference type="ChEBI" id="CHEBI:58053"/>
    </ligand>
</feature>
<dbReference type="Proteomes" id="UP001162131">
    <property type="component" value="Unassembled WGS sequence"/>
</dbReference>
<keyword evidence="6 8" id="KW-0460">Magnesium</keyword>
<keyword evidence="8" id="KW-0963">Cytoplasm</keyword>
<dbReference type="EMBL" id="CAJZBQ010000038">
    <property type="protein sequence ID" value="CAG9325394.1"/>
    <property type="molecule type" value="Genomic_DNA"/>
</dbReference>
<dbReference type="PROSITE" id="PS00513">
    <property type="entry name" value="ADENYLOSUCCIN_SYN_2"/>
    <property type="match status" value="1"/>
</dbReference>
<dbReference type="GO" id="GO:0046040">
    <property type="term" value="P:IMP metabolic process"/>
    <property type="evidence" value="ECO:0007669"/>
    <property type="project" value="TreeGrafter"/>
</dbReference>
<dbReference type="HAMAP" id="MF_00011">
    <property type="entry name" value="Adenylosucc_synth"/>
    <property type="match status" value="1"/>
</dbReference>
<evidence type="ECO:0000256" key="4">
    <source>
        <dbReference type="ARBA" id="ARBA00022741"/>
    </source>
</evidence>
<dbReference type="Gene3D" id="1.10.300.10">
    <property type="entry name" value="Adenylosuccinate Synthetase, subunit A, domain 2"/>
    <property type="match status" value="1"/>
</dbReference>
<evidence type="ECO:0000256" key="8">
    <source>
        <dbReference type="HAMAP-Rule" id="MF_03125"/>
    </source>
</evidence>
<dbReference type="InterPro" id="IPR042110">
    <property type="entry name" value="Adenylosuccinate_synth_dom2"/>
</dbReference>
<evidence type="ECO:0000313" key="12">
    <source>
        <dbReference type="Proteomes" id="UP001162131"/>
    </source>
</evidence>
<feature type="binding site" evidence="8">
    <location>
        <begin position="340"/>
        <end position="342"/>
    </location>
    <ligand>
        <name>GTP</name>
        <dbReference type="ChEBI" id="CHEBI:37565"/>
    </ligand>
</feature>
<feature type="binding site" evidence="8">
    <location>
        <position position="143"/>
    </location>
    <ligand>
        <name>IMP</name>
        <dbReference type="ChEBI" id="CHEBI:58053"/>
    </ligand>
</feature>
<feature type="binding site" evidence="8">
    <location>
        <position position="27"/>
    </location>
    <ligand>
        <name>Mg(2+)</name>
        <dbReference type="ChEBI" id="CHEBI:18420"/>
    </ligand>
</feature>
<feature type="binding site" evidence="8">
    <location>
        <begin position="26"/>
        <end position="32"/>
    </location>
    <ligand>
        <name>GTP</name>
        <dbReference type="ChEBI" id="CHEBI:37565"/>
    </ligand>
</feature>
<comment type="catalytic activity">
    <reaction evidence="8 10">
        <text>IMP + L-aspartate + GTP = N(6)-(1,2-dicarboxyethyl)-AMP + GDP + phosphate + 2 H(+)</text>
        <dbReference type="Rhea" id="RHEA:15753"/>
        <dbReference type="ChEBI" id="CHEBI:15378"/>
        <dbReference type="ChEBI" id="CHEBI:29991"/>
        <dbReference type="ChEBI" id="CHEBI:37565"/>
        <dbReference type="ChEBI" id="CHEBI:43474"/>
        <dbReference type="ChEBI" id="CHEBI:57567"/>
        <dbReference type="ChEBI" id="CHEBI:58053"/>
        <dbReference type="ChEBI" id="CHEBI:58189"/>
        <dbReference type="EC" id="6.3.4.4"/>
    </reaction>
</comment>
<feature type="binding site" evidence="8">
    <location>
        <position position="157"/>
    </location>
    <ligand>
        <name>IMP</name>
        <dbReference type="ChEBI" id="CHEBI:58053"/>
        <note>ligand shared between dimeric partners</note>
    </ligand>
</feature>
<dbReference type="AlphaFoldDB" id="A0AAU9JWV5"/>
<dbReference type="FunFam" id="3.90.170.10:FF:000001">
    <property type="entry name" value="Adenylosuccinate synthetase"/>
    <property type="match status" value="1"/>
</dbReference>
<dbReference type="InterPro" id="IPR018220">
    <property type="entry name" value="Adenylosuccin_syn_GTP-bd"/>
</dbReference>
<dbReference type="InterPro" id="IPR042111">
    <property type="entry name" value="Adenylosuccinate_synth_dom3"/>
</dbReference>
<keyword evidence="4 8" id="KW-0547">Nucleotide-binding</keyword>
<organism evidence="11 12">
    <name type="scientific">Blepharisma stoltei</name>
    <dbReference type="NCBI Taxonomy" id="1481888"/>
    <lineage>
        <taxon>Eukaryota</taxon>
        <taxon>Sar</taxon>
        <taxon>Alveolata</taxon>
        <taxon>Ciliophora</taxon>
        <taxon>Postciliodesmatophora</taxon>
        <taxon>Heterotrichea</taxon>
        <taxon>Heterotrichida</taxon>
        <taxon>Blepharismidae</taxon>
        <taxon>Blepharisma</taxon>
    </lineage>
</organism>
<feature type="binding site" evidence="8">
    <location>
        <begin position="308"/>
        <end position="314"/>
    </location>
    <ligand>
        <name>substrate</name>
    </ligand>
</feature>
<dbReference type="NCBIfam" id="NF002223">
    <property type="entry name" value="PRK01117.1"/>
    <property type="match status" value="1"/>
</dbReference>
<accession>A0AAU9JWV5</accession>
<name>A0AAU9JWV5_9CILI</name>
<comment type="caution">
    <text evidence="11">The sequence shown here is derived from an EMBL/GenBank/DDBJ whole genome shotgun (WGS) entry which is preliminary data.</text>
</comment>
<evidence type="ECO:0000313" key="11">
    <source>
        <dbReference type="EMBL" id="CAG9325394.1"/>
    </source>
</evidence>
<comment type="subcellular location">
    <subcellularLocation>
        <location evidence="8">Cytoplasm</location>
    </subcellularLocation>
</comment>
<dbReference type="InterPro" id="IPR033128">
    <property type="entry name" value="Adenylosuccin_syn_Lys_AS"/>
</dbReference>
<dbReference type="InterPro" id="IPR042109">
    <property type="entry name" value="Adenylosuccinate_synth_dom1"/>
</dbReference>
<dbReference type="PROSITE" id="PS01266">
    <property type="entry name" value="ADENYLOSUCCIN_SYN_1"/>
    <property type="match status" value="1"/>
</dbReference>
<dbReference type="GO" id="GO:0044208">
    <property type="term" value="P:'de novo' AMP biosynthetic process"/>
    <property type="evidence" value="ECO:0007669"/>
    <property type="project" value="UniProtKB-UniRule"/>
</dbReference>
<dbReference type="GO" id="GO:0005737">
    <property type="term" value="C:cytoplasm"/>
    <property type="evidence" value="ECO:0007669"/>
    <property type="project" value="UniProtKB-SubCell"/>
</dbReference>
<comment type="function">
    <text evidence="10">Plays an important role in the de novo pathway of purine nucleotide biosynthesis.</text>
</comment>
<dbReference type="GO" id="GO:0004019">
    <property type="term" value="F:adenylosuccinate synthase activity"/>
    <property type="evidence" value="ECO:0007669"/>
    <property type="project" value="UniProtKB-UniRule"/>
</dbReference>
<evidence type="ECO:0000256" key="2">
    <source>
        <dbReference type="ARBA" id="ARBA00022598"/>
    </source>
</evidence>
<dbReference type="PANTHER" id="PTHR11846">
    <property type="entry name" value="ADENYLOSUCCINATE SYNTHETASE"/>
    <property type="match status" value="1"/>
</dbReference>
<evidence type="ECO:0000256" key="1">
    <source>
        <dbReference type="ARBA" id="ARBA00011738"/>
    </source>
</evidence>
<keyword evidence="12" id="KW-1185">Reference proteome</keyword>
<dbReference type="SMART" id="SM00788">
    <property type="entry name" value="Adenylsucc_synt"/>
    <property type="match status" value="1"/>
</dbReference>
<feature type="binding site" evidence="8">
    <location>
        <position position="54"/>
    </location>
    <ligand>
        <name>Mg(2+)</name>
        <dbReference type="ChEBI" id="CHEBI:18420"/>
    </ligand>
</feature>
<comment type="function">
    <text evidence="8">Plays an important role in the de novo pathway and in the salvage pathway of purine nucleotide biosynthesis. Catalyzes the first commited step in the biosynthesis of AMP from IMP.</text>
</comment>
<dbReference type="NCBIfam" id="TIGR00184">
    <property type="entry name" value="purA"/>
    <property type="match status" value="1"/>
</dbReference>
<feature type="binding site" evidence="8">
    <location>
        <begin position="54"/>
        <end position="56"/>
    </location>
    <ligand>
        <name>GTP</name>
        <dbReference type="ChEBI" id="CHEBI:37565"/>
    </ligand>
</feature>
<dbReference type="PANTHER" id="PTHR11846:SF0">
    <property type="entry name" value="ADENYLOSUCCINATE SYNTHETASE"/>
    <property type="match status" value="1"/>
</dbReference>
<proteinExistence type="inferred from homology"/>
<dbReference type="FunFam" id="1.10.300.10:FF:000001">
    <property type="entry name" value="Adenylosuccinate synthetase"/>
    <property type="match status" value="1"/>
</dbReference>